<reference evidence="8" key="2">
    <citation type="submission" date="2005-09" db="EMBL/GenBank/DDBJ databases">
        <title>Paramecium tetraurelia small GTP-binding-related protein genes.</title>
        <authorList>
            <person name="Cohen J."/>
        </authorList>
    </citation>
    <scope>NUCLEOTIDE SEQUENCE</scope>
</reference>
<keyword evidence="7" id="KW-0636">Prenylation</keyword>
<dbReference type="InterPro" id="IPR001806">
    <property type="entry name" value="Small_GTPase"/>
</dbReference>
<dbReference type="InterPro" id="IPR005225">
    <property type="entry name" value="Small_GTP-bd"/>
</dbReference>
<dbReference type="GO" id="GO:0003924">
    <property type="term" value="F:GTPase activity"/>
    <property type="evidence" value="ECO:0007669"/>
    <property type="project" value="InterPro"/>
</dbReference>
<keyword evidence="5" id="KW-0472">Membrane</keyword>
<evidence type="ECO:0000256" key="1">
    <source>
        <dbReference type="ARBA" id="ARBA00004635"/>
    </source>
</evidence>
<evidence type="ECO:0000256" key="5">
    <source>
        <dbReference type="ARBA" id="ARBA00023136"/>
    </source>
</evidence>
<dbReference type="GO" id="GO:0005525">
    <property type="term" value="F:GTP binding"/>
    <property type="evidence" value="ECO:0007669"/>
    <property type="project" value="UniProtKB-KW"/>
</dbReference>
<keyword evidence="4" id="KW-0342">GTP-binding</keyword>
<evidence type="ECO:0000256" key="6">
    <source>
        <dbReference type="ARBA" id="ARBA00023288"/>
    </source>
</evidence>
<evidence type="ECO:0000256" key="4">
    <source>
        <dbReference type="ARBA" id="ARBA00023134"/>
    </source>
</evidence>
<keyword evidence="6" id="KW-0449">Lipoprotein</keyword>
<dbReference type="EMBL" id="CR932582">
    <property type="protein sequence ID" value="CAI39320.1"/>
    <property type="molecule type" value="Genomic_DNA"/>
</dbReference>
<dbReference type="PANTHER" id="PTHR47979">
    <property type="entry name" value="DRAB11-RELATED"/>
    <property type="match status" value="1"/>
</dbReference>
<evidence type="ECO:0000256" key="3">
    <source>
        <dbReference type="ARBA" id="ARBA00022741"/>
    </source>
</evidence>
<dbReference type="Gene3D" id="3.40.50.300">
    <property type="entry name" value="P-loop containing nucleotide triphosphate hydrolases"/>
    <property type="match status" value="1"/>
</dbReference>
<dbReference type="InterPro" id="IPR050209">
    <property type="entry name" value="Rab_GTPases_membrane_traffic"/>
</dbReference>
<evidence type="ECO:0000256" key="7">
    <source>
        <dbReference type="ARBA" id="ARBA00023289"/>
    </source>
</evidence>
<gene>
    <name evidence="8" type="primary">rab_C09</name>
</gene>
<dbReference type="Pfam" id="PF00071">
    <property type="entry name" value="Ras"/>
    <property type="match status" value="1"/>
</dbReference>
<dbReference type="SMART" id="SM00173">
    <property type="entry name" value="RAS"/>
    <property type="match status" value="1"/>
</dbReference>
<dbReference type="PRINTS" id="PR00449">
    <property type="entry name" value="RASTRNSFRMNG"/>
</dbReference>
<sequence>MRNSDDYDYQYKIVIIGDSGVGKTNIMTQFTRGEFSEETKTTVGVEFANKQLVIDDKIIKAQLWDTAGQERYRAIISSYYKGASGALIVFDITKQSTFDNVDRWMKVQESTSNEISIILVGNKSDLRHLRQVSSDVSSAYASKHKIAFLETSAKDGANVNEAFNKLINGKALILNVEIHSKNKNNSIYTQKKTNQQITEAVQIDSQKDSGCC</sequence>
<organism evidence="8">
    <name type="scientific">Paramecium tetraurelia</name>
    <dbReference type="NCBI Taxonomy" id="5888"/>
    <lineage>
        <taxon>Eukaryota</taxon>
        <taxon>Sar</taxon>
        <taxon>Alveolata</taxon>
        <taxon>Ciliophora</taxon>
        <taxon>Intramacronucleata</taxon>
        <taxon>Oligohymenophorea</taxon>
        <taxon>Peniculida</taxon>
        <taxon>Parameciidae</taxon>
        <taxon>Paramecium</taxon>
    </lineage>
</organism>
<dbReference type="SMART" id="SM00176">
    <property type="entry name" value="RAN"/>
    <property type="match status" value="1"/>
</dbReference>
<protein>
    <submittedName>
        <fullName evidence="8">Rab_C09 protein</fullName>
    </submittedName>
</protein>
<dbReference type="PROSITE" id="PS51421">
    <property type="entry name" value="RAS"/>
    <property type="match status" value="1"/>
</dbReference>
<dbReference type="FunFam" id="3.40.50.300:FF:000274">
    <property type="entry name" value="ras-related protein RABA5a"/>
    <property type="match status" value="1"/>
</dbReference>
<dbReference type="GO" id="GO:0016020">
    <property type="term" value="C:membrane"/>
    <property type="evidence" value="ECO:0007669"/>
    <property type="project" value="UniProtKB-SubCell"/>
</dbReference>
<name>Q3SDN8_PARTE</name>
<keyword evidence="3" id="KW-0547">Nucleotide-binding</keyword>
<proteinExistence type="inferred from homology"/>
<dbReference type="PROSITE" id="PS51420">
    <property type="entry name" value="RHO"/>
    <property type="match status" value="1"/>
</dbReference>
<evidence type="ECO:0000313" key="8">
    <source>
        <dbReference type="EMBL" id="CAI39320.1"/>
    </source>
</evidence>
<comment type="similarity">
    <text evidence="2">Belongs to the small GTPase superfamily. Rab family.</text>
</comment>
<dbReference type="CDD" id="cd01868">
    <property type="entry name" value="Rab11_like"/>
    <property type="match status" value="1"/>
</dbReference>
<accession>Q3SDN8</accession>
<dbReference type="NCBIfam" id="TIGR00231">
    <property type="entry name" value="small_GTP"/>
    <property type="match status" value="1"/>
</dbReference>
<dbReference type="SUPFAM" id="SSF52540">
    <property type="entry name" value="P-loop containing nucleoside triphosphate hydrolases"/>
    <property type="match status" value="1"/>
</dbReference>
<dbReference type="PROSITE" id="PS51419">
    <property type="entry name" value="RAB"/>
    <property type="match status" value="1"/>
</dbReference>
<evidence type="ECO:0000256" key="2">
    <source>
        <dbReference type="ARBA" id="ARBA00006270"/>
    </source>
</evidence>
<dbReference type="InterPro" id="IPR027417">
    <property type="entry name" value="P-loop_NTPase"/>
</dbReference>
<comment type="subcellular location">
    <subcellularLocation>
        <location evidence="1">Membrane</location>
        <topology evidence="1">Lipid-anchor</topology>
    </subcellularLocation>
</comment>
<dbReference type="AlphaFoldDB" id="Q3SDN8"/>
<reference evidence="8" key="1">
    <citation type="submission" date="2005-01" db="EMBL/GenBank/DDBJ databases">
        <authorList>
            <person name="Genoscope"/>
        </authorList>
    </citation>
    <scope>NUCLEOTIDE SEQUENCE</scope>
</reference>
<dbReference type="SMART" id="SM00174">
    <property type="entry name" value="RHO"/>
    <property type="match status" value="1"/>
</dbReference>
<dbReference type="SMART" id="SM00175">
    <property type="entry name" value="RAB"/>
    <property type="match status" value="1"/>
</dbReference>